<protein>
    <recommendedName>
        <fullName evidence="4">IPT/TIG domain-containing protein</fullName>
    </recommendedName>
</protein>
<feature type="signal peptide" evidence="1">
    <location>
        <begin position="1"/>
        <end position="23"/>
    </location>
</feature>
<evidence type="ECO:0000313" key="3">
    <source>
        <dbReference type="Proteomes" id="UP001423409"/>
    </source>
</evidence>
<gene>
    <name evidence="2" type="ORF">Dcae01_00275</name>
</gene>
<comment type="caution">
    <text evidence="2">The sequence shown here is derived from an EMBL/GenBank/DDBJ whole genome shotgun (WGS) entry which is preliminary data.</text>
</comment>
<evidence type="ECO:0000256" key="1">
    <source>
        <dbReference type="SAM" id="SignalP"/>
    </source>
</evidence>
<accession>A0ABP9UET1</accession>
<dbReference type="EMBL" id="BAABQU010000002">
    <property type="protein sequence ID" value="GAA5438782.1"/>
    <property type="molecule type" value="Genomic_DNA"/>
</dbReference>
<keyword evidence="3" id="KW-1185">Reference proteome</keyword>
<proteinExistence type="predicted"/>
<dbReference type="Proteomes" id="UP001423409">
    <property type="component" value="Unassembled WGS sequence"/>
</dbReference>
<dbReference type="RefSeq" id="WP_345440864.1">
    <property type="nucleotide sequence ID" value="NZ_BAABQU010000002.1"/>
</dbReference>
<evidence type="ECO:0008006" key="4">
    <source>
        <dbReference type="Google" id="ProtNLM"/>
    </source>
</evidence>
<sequence>MKKTLMTVTAALALTFATGNALAASGIAYATDESGQSYTALYTESSWMAVEVPLADLGGTLPANLSLSTTGLSAGTTITLNGTDIRGNMALLYVTVERTDTGSYVNDVASITVNAGDKALTTVSIPVYGAAYDQ</sequence>
<keyword evidence="1" id="KW-0732">Signal</keyword>
<name>A0ABP9UET1_9DEIO</name>
<organism evidence="2 3">
    <name type="scientific">Deinococcus caeni</name>
    <dbReference type="NCBI Taxonomy" id="569127"/>
    <lineage>
        <taxon>Bacteria</taxon>
        <taxon>Thermotogati</taxon>
        <taxon>Deinococcota</taxon>
        <taxon>Deinococci</taxon>
        <taxon>Deinococcales</taxon>
        <taxon>Deinococcaceae</taxon>
        <taxon>Deinococcus</taxon>
    </lineage>
</organism>
<feature type="chain" id="PRO_5046535445" description="IPT/TIG domain-containing protein" evidence="1">
    <location>
        <begin position="24"/>
        <end position="134"/>
    </location>
</feature>
<evidence type="ECO:0000313" key="2">
    <source>
        <dbReference type="EMBL" id="GAA5438782.1"/>
    </source>
</evidence>
<reference evidence="2 3" key="1">
    <citation type="submission" date="2024-02" db="EMBL/GenBank/DDBJ databases">
        <title>Deinococcus caeni NBRC 101312.</title>
        <authorList>
            <person name="Ichikawa N."/>
            <person name="Katano-Makiyama Y."/>
            <person name="Hidaka K."/>
        </authorList>
    </citation>
    <scope>NUCLEOTIDE SEQUENCE [LARGE SCALE GENOMIC DNA]</scope>
    <source>
        <strain evidence="2 3">NBRC 101312</strain>
    </source>
</reference>